<organism evidence="1">
    <name type="scientific">marine sediment metagenome</name>
    <dbReference type="NCBI Taxonomy" id="412755"/>
    <lineage>
        <taxon>unclassified sequences</taxon>
        <taxon>metagenomes</taxon>
        <taxon>ecological metagenomes</taxon>
    </lineage>
</organism>
<proteinExistence type="predicted"/>
<name>X1SM96_9ZZZZ</name>
<dbReference type="AlphaFoldDB" id="X1SM96"/>
<accession>X1SM96</accession>
<sequence>MEGIKLEQIYDRKIDRRINPALVVSEMDNYSIKQEIDEYVFTPDI</sequence>
<comment type="caution">
    <text evidence="1">The sequence shown here is derived from an EMBL/GenBank/DDBJ whole genome shotgun (WGS) entry which is preliminary data.</text>
</comment>
<dbReference type="EMBL" id="BARW01024626">
    <property type="protein sequence ID" value="GAI94053.1"/>
    <property type="molecule type" value="Genomic_DNA"/>
</dbReference>
<gene>
    <name evidence="1" type="ORF">S12H4_40561</name>
</gene>
<protein>
    <submittedName>
        <fullName evidence="1">Uncharacterized protein</fullName>
    </submittedName>
</protein>
<feature type="non-terminal residue" evidence="1">
    <location>
        <position position="45"/>
    </location>
</feature>
<evidence type="ECO:0000313" key="1">
    <source>
        <dbReference type="EMBL" id="GAI94053.1"/>
    </source>
</evidence>
<reference evidence="1" key="1">
    <citation type="journal article" date="2014" name="Front. Microbiol.">
        <title>High frequency of phylogenetically diverse reductive dehalogenase-homologous genes in deep subseafloor sedimentary metagenomes.</title>
        <authorList>
            <person name="Kawai M."/>
            <person name="Futagami T."/>
            <person name="Toyoda A."/>
            <person name="Takaki Y."/>
            <person name="Nishi S."/>
            <person name="Hori S."/>
            <person name="Arai W."/>
            <person name="Tsubouchi T."/>
            <person name="Morono Y."/>
            <person name="Uchiyama I."/>
            <person name="Ito T."/>
            <person name="Fujiyama A."/>
            <person name="Inagaki F."/>
            <person name="Takami H."/>
        </authorList>
    </citation>
    <scope>NUCLEOTIDE SEQUENCE</scope>
    <source>
        <strain evidence="1">Expedition CK06-06</strain>
    </source>
</reference>